<gene>
    <name evidence="2" type="ORF">VNI00_001192</name>
</gene>
<evidence type="ECO:0000313" key="3">
    <source>
        <dbReference type="Proteomes" id="UP001383192"/>
    </source>
</evidence>
<evidence type="ECO:0000259" key="1">
    <source>
        <dbReference type="Pfam" id="PF00561"/>
    </source>
</evidence>
<dbReference type="Gene3D" id="3.40.50.1820">
    <property type="entry name" value="alpha/beta hydrolase"/>
    <property type="match status" value="1"/>
</dbReference>
<dbReference type="GO" id="GO:0046464">
    <property type="term" value="P:acylglycerol catabolic process"/>
    <property type="evidence" value="ECO:0007669"/>
    <property type="project" value="TreeGrafter"/>
</dbReference>
<dbReference type="PRINTS" id="PR00412">
    <property type="entry name" value="EPOXHYDRLASE"/>
</dbReference>
<dbReference type="InterPro" id="IPR000639">
    <property type="entry name" value="Epox_hydrolase-like"/>
</dbReference>
<dbReference type="InterPro" id="IPR029058">
    <property type="entry name" value="AB_hydrolase_fold"/>
</dbReference>
<name>A0AAW0E927_9AGAR</name>
<dbReference type="Proteomes" id="UP001383192">
    <property type="component" value="Unassembled WGS sequence"/>
</dbReference>
<sequence length="330" mass="38062">MDSSLYTQLVTKRGLKYRYFYAPASPDRPTLLFLHGFPSQSQEWHRQVEFFRPLGYGILAPDMLGAGGSDRPLDPKNWRLNLIAADLMDILQAAKLERVVGVGHDWGCVALSRLSVLFPERFLGFIWLGLSFMEPIVDKFDLDTIMSIMKEYLGYEGYSYWKFFERPDAADKIQEHVDSFIQLLYPKDPSTWLTYIVLPGKTAEWIENNMKTGFAEYLTGEEINDIRRNILENGGIKSSLNWYISQIENNDLEDNLGIPKERWMIQSPSLFIAVHKDCVCTPKRGKDTMAKYGSEVEVVDIETGHWPHLEATDKVNAEMERWLTELQDSE</sequence>
<reference evidence="2 3" key="1">
    <citation type="submission" date="2024-01" db="EMBL/GenBank/DDBJ databases">
        <title>A draft genome for a cacao thread blight-causing isolate of Paramarasmius palmivorus.</title>
        <authorList>
            <person name="Baruah I.K."/>
            <person name="Bukari Y."/>
            <person name="Amoako-Attah I."/>
            <person name="Meinhardt L.W."/>
            <person name="Bailey B.A."/>
            <person name="Cohen S.P."/>
        </authorList>
    </citation>
    <scope>NUCLEOTIDE SEQUENCE [LARGE SCALE GENOMIC DNA]</scope>
    <source>
        <strain evidence="2 3">GH-12</strain>
    </source>
</reference>
<accession>A0AAW0E927</accession>
<dbReference type="InterPro" id="IPR000073">
    <property type="entry name" value="AB_hydrolase_1"/>
</dbReference>
<evidence type="ECO:0000313" key="2">
    <source>
        <dbReference type="EMBL" id="KAK7060427.1"/>
    </source>
</evidence>
<organism evidence="2 3">
    <name type="scientific">Paramarasmius palmivorus</name>
    <dbReference type="NCBI Taxonomy" id="297713"/>
    <lineage>
        <taxon>Eukaryota</taxon>
        <taxon>Fungi</taxon>
        <taxon>Dikarya</taxon>
        <taxon>Basidiomycota</taxon>
        <taxon>Agaricomycotina</taxon>
        <taxon>Agaricomycetes</taxon>
        <taxon>Agaricomycetidae</taxon>
        <taxon>Agaricales</taxon>
        <taxon>Marasmiineae</taxon>
        <taxon>Marasmiaceae</taxon>
        <taxon>Paramarasmius</taxon>
    </lineage>
</organism>
<dbReference type="GO" id="GO:0016020">
    <property type="term" value="C:membrane"/>
    <property type="evidence" value="ECO:0007669"/>
    <property type="project" value="TreeGrafter"/>
</dbReference>
<dbReference type="SUPFAM" id="SSF53474">
    <property type="entry name" value="alpha/beta-Hydrolases"/>
    <property type="match status" value="1"/>
</dbReference>
<dbReference type="InterPro" id="IPR050266">
    <property type="entry name" value="AB_hydrolase_sf"/>
</dbReference>
<feature type="domain" description="AB hydrolase-1" evidence="1">
    <location>
        <begin position="29"/>
        <end position="311"/>
    </location>
</feature>
<dbReference type="EMBL" id="JAYKXP010000003">
    <property type="protein sequence ID" value="KAK7060427.1"/>
    <property type="molecule type" value="Genomic_DNA"/>
</dbReference>
<protein>
    <recommendedName>
        <fullName evidence="1">AB hydrolase-1 domain-containing protein</fullName>
    </recommendedName>
</protein>
<dbReference type="PANTHER" id="PTHR43798">
    <property type="entry name" value="MONOACYLGLYCEROL LIPASE"/>
    <property type="match status" value="1"/>
</dbReference>
<keyword evidence="3" id="KW-1185">Reference proteome</keyword>
<proteinExistence type="predicted"/>
<comment type="caution">
    <text evidence="2">The sequence shown here is derived from an EMBL/GenBank/DDBJ whole genome shotgun (WGS) entry which is preliminary data.</text>
</comment>
<dbReference type="PANTHER" id="PTHR43798:SF33">
    <property type="entry name" value="HYDROLASE, PUTATIVE (AFU_ORTHOLOGUE AFUA_2G14860)-RELATED"/>
    <property type="match status" value="1"/>
</dbReference>
<dbReference type="AlphaFoldDB" id="A0AAW0E927"/>
<dbReference type="Pfam" id="PF00561">
    <property type="entry name" value="Abhydrolase_1"/>
    <property type="match status" value="1"/>
</dbReference>
<dbReference type="GO" id="GO:0047372">
    <property type="term" value="F:monoacylglycerol lipase activity"/>
    <property type="evidence" value="ECO:0007669"/>
    <property type="project" value="TreeGrafter"/>
</dbReference>